<dbReference type="KEGG" id="lww:102750526"/>
<feature type="domain" description="RING-type" evidence="5">
    <location>
        <begin position="69"/>
        <end position="109"/>
    </location>
</feature>
<dbReference type="InterPro" id="IPR013083">
    <property type="entry name" value="Znf_RING/FYVE/PHD"/>
</dbReference>
<protein>
    <submittedName>
        <fullName evidence="8">Ret finger protein-like 4B</fullName>
    </submittedName>
</protein>
<evidence type="ECO:0000256" key="3">
    <source>
        <dbReference type="ARBA" id="ARBA00022833"/>
    </source>
</evidence>
<dbReference type="FunFam" id="2.60.120.920:FF:000004">
    <property type="entry name" value="Butyrophilin subfamily 1 member A1"/>
    <property type="match status" value="1"/>
</dbReference>
<dbReference type="SMART" id="SM00589">
    <property type="entry name" value="PRY"/>
    <property type="match status" value="1"/>
</dbReference>
<keyword evidence="1" id="KW-0479">Metal-binding</keyword>
<organism evidence="7 8">
    <name type="scientific">Leptonychotes weddellii</name>
    <name type="common">Weddell seal</name>
    <name type="synonym">Otaria weddellii</name>
    <dbReference type="NCBI Taxonomy" id="9713"/>
    <lineage>
        <taxon>Eukaryota</taxon>
        <taxon>Metazoa</taxon>
        <taxon>Chordata</taxon>
        <taxon>Craniata</taxon>
        <taxon>Vertebrata</taxon>
        <taxon>Euteleostomi</taxon>
        <taxon>Mammalia</taxon>
        <taxon>Eutheria</taxon>
        <taxon>Laurasiatheria</taxon>
        <taxon>Carnivora</taxon>
        <taxon>Caniformia</taxon>
        <taxon>Pinnipedia</taxon>
        <taxon>Phocidae</taxon>
        <taxon>Monachinae</taxon>
        <taxon>Lobodontini</taxon>
        <taxon>Leptonychotes</taxon>
    </lineage>
</organism>
<dbReference type="PANTHER" id="PTHR24103">
    <property type="entry name" value="E3 UBIQUITIN-PROTEIN LIGASE TRIM"/>
    <property type="match status" value="1"/>
</dbReference>
<dbReference type="GO" id="GO:0008270">
    <property type="term" value="F:zinc ion binding"/>
    <property type="evidence" value="ECO:0007669"/>
    <property type="project" value="UniProtKB-KW"/>
</dbReference>
<dbReference type="InterPro" id="IPR001870">
    <property type="entry name" value="B30.2/SPRY"/>
</dbReference>
<dbReference type="PRINTS" id="PR01407">
    <property type="entry name" value="BUTYPHLNCDUF"/>
</dbReference>
<dbReference type="InterPro" id="IPR050143">
    <property type="entry name" value="TRIM/RBCC"/>
</dbReference>
<dbReference type="Proteomes" id="UP000245341">
    <property type="component" value="Unplaced"/>
</dbReference>
<proteinExistence type="predicted"/>
<feature type="domain" description="B30.2/SPRY" evidence="6">
    <location>
        <begin position="133"/>
        <end position="326"/>
    </location>
</feature>
<evidence type="ECO:0000259" key="5">
    <source>
        <dbReference type="PROSITE" id="PS50089"/>
    </source>
</evidence>
<dbReference type="CTD" id="442247"/>
<dbReference type="InterPro" id="IPR001841">
    <property type="entry name" value="Znf_RING"/>
</dbReference>
<keyword evidence="7" id="KW-1185">Reference proteome</keyword>
<evidence type="ECO:0000313" key="7">
    <source>
        <dbReference type="Proteomes" id="UP000245341"/>
    </source>
</evidence>
<name>A0A2U3XUI7_LEPWE</name>
<accession>A0A2U3XUI7</accession>
<keyword evidence="3" id="KW-0862">Zinc</keyword>
<evidence type="ECO:0000256" key="2">
    <source>
        <dbReference type="ARBA" id="ARBA00022771"/>
    </source>
</evidence>
<dbReference type="InterPro" id="IPR003879">
    <property type="entry name" value="Butyrophylin_SPRY"/>
</dbReference>
<dbReference type="InterPro" id="IPR006574">
    <property type="entry name" value="PRY"/>
</dbReference>
<dbReference type="GeneID" id="102750526"/>
<gene>
    <name evidence="8" type="primary">RFPL4B</name>
</gene>
<dbReference type="AlphaFoldDB" id="A0A2U3XUI7"/>
<sequence length="326" mass="37153">MTLLVGGDCVTGLYKARPSALKLNFRQKSRLGEIEVYGLWIFRTAGIFPISVIVLCTEGSQSLSEAYKVCLEIFFCPILLSYEHVFCFHCMQTWLLEHRDLKLTCPMCRGVAESPPLEEWQIGALSLLVRQHSGLLVKSLHMSKELLRFQEVMTLDASTANPFLVLSDDLRNVWCAKICHNPVEDPQRFTYLTCVLGTPFFSSGCHYWEVEVGEGKEWTLGICKESVNRKRKGGFSVEHGFWFISMKAGTICINSIPETRIPASPELSHVGIFLDVEMEEIKFFDVRDNILIYTHSHLSCLEPLRLFFCPELPREGDRWASLKICS</sequence>
<evidence type="ECO:0000256" key="4">
    <source>
        <dbReference type="PROSITE-ProRule" id="PRU00175"/>
    </source>
</evidence>
<dbReference type="Pfam" id="PF13765">
    <property type="entry name" value="PRY"/>
    <property type="match status" value="1"/>
</dbReference>
<dbReference type="PROSITE" id="PS50089">
    <property type="entry name" value="ZF_RING_2"/>
    <property type="match status" value="1"/>
</dbReference>
<dbReference type="RefSeq" id="XP_006735127.1">
    <property type="nucleotide sequence ID" value="XM_006735064.1"/>
</dbReference>
<dbReference type="PROSITE" id="PS50188">
    <property type="entry name" value="B302_SPRY"/>
    <property type="match status" value="1"/>
</dbReference>
<evidence type="ECO:0000313" key="8">
    <source>
        <dbReference type="RefSeq" id="XP_006735127.1"/>
    </source>
</evidence>
<dbReference type="OrthoDB" id="128536at2759"/>
<dbReference type="InterPro" id="IPR043136">
    <property type="entry name" value="B30.2/SPRY_sf"/>
</dbReference>
<dbReference type="SUPFAM" id="SSF49899">
    <property type="entry name" value="Concanavalin A-like lectins/glucanases"/>
    <property type="match status" value="1"/>
</dbReference>
<dbReference type="Gene3D" id="3.30.40.10">
    <property type="entry name" value="Zinc/RING finger domain, C3HC4 (zinc finger)"/>
    <property type="match status" value="1"/>
</dbReference>
<reference evidence="8" key="1">
    <citation type="submission" date="2025-08" db="UniProtKB">
        <authorList>
            <consortium name="RefSeq"/>
        </authorList>
    </citation>
    <scope>IDENTIFICATION</scope>
    <source>
        <tissue evidence="8">Liver</tissue>
    </source>
</reference>
<dbReference type="InterPro" id="IPR003877">
    <property type="entry name" value="SPRY_dom"/>
</dbReference>
<dbReference type="Gene3D" id="2.60.120.920">
    <property type="match status" value="1"/>
</dbReference>
<dbReference type="SMART" id="SM00449">
    <property type="entry name" value="SPRY"/>
    <property type="match status" value="1"/>
</dbReference>
<evidence type="ECO:0000259" key="6">
    <source>
        <dbReference type="PROSITE" id="PS50188"/>
    </source>
</evidence>
<dbReference type="STRING" id="9713.A0A2U3XUI7"/>
<dbReference type="InterPro" id="IPR013320">
    <property type="entry name" value="ConA-like_dom_sf"/>
</dbReference>
<dbReference type="SUPFAM" id="SSF57850">
    <property type="entry name" value="RING/U-box"/>
    <property type="match status" value="1"/>
</dbReference>
<keyword evidence="2 4" id="KW-0863">Zinc-finger</keyword>
<evidence type="ECO:0000256" key="1">
    <source>
        <dbReference type="ARBA" id="ARBA00022723"/>
    </source>
</evidence>
<dbReference type="Pfam" id="PF00622">
    <property type="entry name" value="SPRY"/>
    <property type="match status" value="1"/>
</dbReference>